<feature type="chain" id="PRO_5029630036" evidence="2">
    <location>
        <begin position="25"/>
        <end position="188"/>
    </location>
</feature>
<proteinExistence type="predicted"/>
<evidence type="ECO:0000313" key="3">
    <source>
        <dbReference type="EMBL" id="KAF4654432.1"/>
    </source>
</evidence>
<evidence type="ECO:0000256" key="2">
    <source>
        <dbReference type="SAM" id="SignalP"/>
    </source>
</evidence>
<organism evidence="3 4">
    <name type="scientific">Perkinsus olseni</name>
    <name type="common">Perkinsus atlanticus</name>
    <dbReference type="NCBI Taxonomy" id="32597"/>
    <lineage>
        <taxon>Eukaryota</taxon>
        <taxon>Sar</taxon>
        <taxon>Alveolata</taxon>
        <taxon>Perkinsozoa</taxon>
        <taxon>Perkinsea</taxon>
        <taxon>Perkinsida</taxon>
        <taxon>Perkinsidae</taxon>
        <taxon>Perkinsus</taxon>
    </lineage>
</organism>
<dbReference type="AlphaFoldDB" id="A0A7J6L5H0"/>
<feature type="signal peptide" evidence="2">
    <location>
        <begin position="1"/>
        <end position="24"/>
    </location>
</feature>
<protein>
    <submittedName>
        <fullName evidence="3">Uncharacterized protein</fullName>
    </submittedName>
</protein>
<gene>
    <name evidence="3" type="ORF">FOZ61_008259</name>
</gene>
<evidence type="ECO:0000313" key="4">
    <source>
        <dbReference type="Proteomes" id="UP000570595"/>
    </source>
</evidence>
<sequence length="188" mass="20148">MSSKQVIVGTAAAGLLSILPLCEGTGAVASYEQNNGYPPLRHIEIGAQGKALYCYHSNDEAGRDTWRALEVKVLQSGVVNTGSAVCPKEGDGHLPTPPSAAEDVKGSFDPRHEFYVPESALMKLGEDKVAMIEATGKEVCALTMSTIKLKHRTFGLLCDEQRNVSNIVIQTAEKSGMKPKKVTTYILG</sequence>
<dbReference type="EMBL" id="JABAHT010000537">
    <property type="protein sequence ID" value="KAF4654432.1"/>
    <property type="molecule type" value="Genomic_DNA"/>
</dbReference>
<feature type="region of interest" description="Disordered" evidence="1">
    <location>
        <begin position="87"/>
        <end position="106"/>
    </location>
</feature>
<name>A0A7J6L5H0_PEROL</name>
<comment type="caution">
    <text evidence="3">The sequence shown here is derived from an EMBL/GenBank/DDBJ whole genome shotgun (WGS) entry which is preliminary data.</text>
</comment>
<reference evidence="3 4" key="1">
    <citation type="submission" date="2020-04" db="EMBL/GenBank/DDBJ databases">
        <title>Perkinsus olseni comparative genomics.</title>
        <authorList>
            <person name="Bogema D.R."/>
        </authorList>
    </citation>
    <scope>NUCLEOTIDE SEQUENCE [LARGE SCALE GENOMIC DNA]</scope>
    <source>
        <strain evidence="3">ATCC PRA-179</strain>
    </source>
</reference>
<keyword evidence="2" id="KW-0732">Signal</keyword>
<accession>A0A7J6L5H0</accession>
<evidence type="ECO:0000256" key="1">
    <source>
        <dbReference type="SAM" id="MobiDB-lite"/>
    </source>
</evidence>
<dbReference type="Proteomes" id="UP000570595">
    <property type="component" value="Unassembled WGS sequence"/>
</dbReference>